<sequence length="82" mass="8934">MDRTFAFAPDAIYAQDTYDPPNPNQSGAWTMTYSLQGDTLTVRIPNAVIDPTRSYVVTQPSANEIKLASTTIYGQCELSSVG</sequence>
<keyword evidence="2" id="KW-1185">Reference proteome</keyword>
<reference evidence="2" key="1">
    <citation type="journal article" date="2019" name="Int. J. Syst. Evol. Microbiol.">
        <title>The Global Catalogue of Microorganisms (GCM) 10K type strain sequencing project: providing services to taxonomists for standard genome sequencing and annotation.</title>
        <authorList>
            <consortium name="The Broad Institute Genomics Platform"/>
            <consortium name="The Broad Institute Genome Sequencing Center for Infectious Disease"/>
            <person name="Wu L."/>
            <person name="Ma J."/>
        </authorList>
    </citation>
    <scope>NUCLEOTIDE SEQUENCE [LARGE SCALE GENOMIC DNA]</scope>
    <source>
        <strain evidence="2">JCM 15628</strain>
    </source>
</reference>
<name>A0ABP5E8W8_9MICO</name>
<evidence type="ECO:0000313" key="2">
    <source>
        <dbReference type="Proteomes" id="UP001500013"/>
    </source>
</evidence>
<proteinExistence type="predicted"/>
<evidence type="ECO:0000313" key="1">
    <source>
        <dbReference type="EMBL" id="GAA1993617.1"/>
    </source>
</evidence>
<gene>
    <name evidence="1" type="ORF">GCM10009817_39910</name>
</gene>
<dbReference type="EMBL" id="BAAAPU010000011">
    <property type="protein sequence ID" value="GAA1993617.1"/>
    <property type="molecule type" value="Genomic_DNA"/>
</dbReference>
<organism evidence="1 2">
    <name type="scientific">Terrabacter lapilli</name>
    <dbReference type="NCBI Taxonomy" id="436231"/>
    <lineage>
        <taxon>Bacteria</taxon>
        <taxon>Bacillati</taxon>
        <taxon>Actinomycetota</taxon>
        <taxon>Actinomycetes</taxon>
        <taxon>Micrococcales</taxon>
        <taxon>Intrasporangiaceae</taxon>
        <taxon>Terrabacter</taxon>
    </lineage>
</organism>
<protein>
    <submittedName>
        <fullName evidence="1">Uncharacterized protein</fullName>
    </submittedName>
</protein>
<dbReference type="Proteomes" id="UP001500013">
    <property type="component" value="Unassembled WGS sequence"/>
</dbReference>
<comment type="caution">
    <text evidence="1">The sequence shown here is derived from an EMBL/GenBank/DDBJ whole genome shotgun (WGS) entry which is preliminary data.</text>
</comment>
<accession>A0ABP5E8W8</accession>